<comment type="caution">
    <text evidence="7">The sequence shown here is derived from an EMBL/GenBank/DDBJ whole genome shotgun (WGS) entry which is preliminary data.</text>
</comment>
<protein>
    <recommendedName>
        <fullName evidence="6">EamA domain-containing protein</fullName>
    </recommendedName>
</protein>
<dbReference type="GO" id="GO:0016020">
    <property type="term" value="C:membrane"/>
    <property type="evidence" value="ECO:0007669"/>
    <property type="project" value="UniProtKB-SubCell"/>
</dbReference>
<keyword evidence="3 5" id="KW-1133">Transmembrane helix</keyword>
<dbReference type="SUPFAM" id="SSF103481">
    <property type="entry name" value="Multidrug resistance efflux transporter EmrE"/>
    <property type="match status" value="1"/>
</dbReference>
<feature type="transmembrane region" description="Helical" evidence="5">
    <location>
        <begin position="36"/>
        <end position="54"/>
    </location>
</feature>
<dbReference type="InterPro" id="IPR037185">
    <property type="entry name" value="EmrE-like"/>
</dbReference>
<feature type="domain" description="EamA" evidence="6">
    <location>
        <begin position="5"/>
        <end position="140"/>
    </location>
</feature>
<evidence type="ECO:0000313" key="8">
    <source>
        <dbReference type="Proteomes" id="UP001178507"/>
    </source>
</evidence>
<evidence type="ECO:0000256" key="4">
    <source>
        <dbReference type="ARBA" id="ARBA00023136"/>
    </source>
</evidence>
<sequence length="322" mass="34744">MSELLGMSLVVLASSCGVVAHALIKLLRGVPIVNVMMGRFALESLVLGLLLLAWRCQGQELQLWPKGQRHLYVLKSLCFVGALWSGWRSMQELPLGIATGIIYCYPVLAGLFASIFLQERLTWTFAVQAAVCLLGAAMILPRPFEADVEGHNVLKGVLAAGLSALLHAVAPCIVRSIEDVKPWSLQLCQASFALIVSVPLCATLARPVPEDWTPEMLGYLLAATLAGLSCSLMVTKGTLLTYWEIPLSFSVQVYYFRQVPQVRQLLGACHLPPLWPGAFQGKGRGGCGGKNADAAEVSALDSLGMAFFGFRELPLGNCMVTN</sequence>
<evidence type="ECO:0000259" key="6">
    <source>
        <dbReference type="Pfam" id="PF00892"/>
    </source>
</evidence>
<evidence type="ECO:0000313" key="7">
    <source>
        <dbReference type="EMBL" id="CAJ1409552.1"/>
    </source>
</evidence>
<dbReference type="AlphaFoldDB" id="A0AA36NJE3"/>
<evidence type="ECO:0000256" key="2">
    <source>
        <dbReference type="ARBA" id="ARBA00022692"/>
    </source>
</evidence>
<dbReference type="PANTHER" id="PTHR22911:SF6">
    <property type="entry name" value="SOLUTE CARRIER FAMILY 35 MEMBER G1"/>
    <property type="match status" value="1"/>
</dbReference>
<feature type="transmembrane region" description="Helical" evidence="5">
    <location>
        <begin position="93"/>
        <end position="116"/>
    </location>
</feature>
<keyword evidence="4 5" id="KW-0472">Membrane</keyword>
<feature type="transmembrane region" description="Helical" evidence="5">
    <location>
        <begin position="217"/>
        <end position="235"/>
    </location>
</feature>
<proteinExistence type="predicted"/>
<evidence type="ECO:0000256" key="1">
    <source>
        <dbReference type="ARBA" id="ARBA00004141"/>
    </source>
</evidence>
<name>A0AA36NJE3_9DINO</name>
<accession>A0AA36NJE3</accession>
<comment type="subcellular location">
    <subcellularLocation>
        <location evidence="1">Membrane</location>
        <topology evidence="1">Multi-pass membrane protein</topology>
    </subcellularLocation>
</comment>
<dbReference type="EMBL" id="CAUJNA010003773">
    <property type="protein sequence ID" value="CAJ1409552.1"/>
    <property type="molecule type" value="Genomic_DNA"/>
</dbReference>
<keyword evidence="8" id="KW-1185">Reference proteome</keyword>
<feature type="transmembrane region" description="Helical" evidence="5">
    <location>
        <begin position="123"/>
        <end position="141"/>
    </location>
</feature>
<gene>
    <name evidence="7" type="ORF">EVOR1521_LOCUS30627</name>
</gene>
<feature type="transmembrane region" description="Helical" evidence="5">
    <location>
        <begin position="186"/>
        <end position="205"/>
    </location>
</feature>
<evidence type="ECO:0000256" key="5">
    <source>
        <dbReference type="SAM" id="Phobius"/>
    </source>
</evidence>
<evidence type="ECO:0000256" key="3">
    <source>
        <dbReference type="ARBA" id="ARBA00022989"/>
    </source>
</evidence>
<feature type="transmembrane region" description="Helical" evidence="5">
    <location>
        <begin position="153"/>
        <end position="174"/>
    </location>
</feature>
<organism evidence="7 8">
    <name type="scientific">Effrenium voratum</name>
    <dbReference type="NCBI Taxonomy" id="2562239"/>
    <lineage>
        <taxon>Eukaryota</taxon>
        <taxon>Sar</taxon>
        <taxon>Alveolata</taxon>
        <taxon>Dinophyceae</taxon>
        <taxon>Suessiales</taxon>
        <taxon>Symbiodiniaceae</taxon>
        <taxon>Effrenium</taxon>
    </lineage>
</organism>
<reference evidence="7" key="1">
    <citation type="submission" date="2023-08" db="EMBL/GenBank/DDBJ databases">
        <authorList>
            <person name="Chen Y."/>
            <person name="Shah S."/>
            <person name="Dougan E. K."/>
            <person name="Thang M."/>
            <person name="Chan C."/>
        </authorList>
    </citation>
    <scope>NUCLEOTIDE SEQUENCE</scope>
</reference>
<keyword evidence="2 5" id="KW-0812">Transmembrane</keyword>
<dbReference type="Pfam" id="PF00892">
    <property type="entry name" value="EamA"/>
    <property type="match status" value="1"/>
</dbReference>
<dbReference type="PANTHER" id="PTHR22911">
    <property type="entry name" value="ACYL-MALONYL CONDENSING ENZYME-RELATED"/>
    <property type="match status" value="1"/>
</dbReference>
<dbReference type="InterPro" id="IPR000620">
    <property type="entry name" value="EamA_dom"/>
</dbReference>
<dbReference type="Proteomes" id="UP001178507">
    <property type="component" value="Unassembled WGS sequence"/>
</dbReference>